<reference evidence="3" key="1">
    <citation type="journal article" date="2019" name="Int. J. Syst. Evol. Microbiol.">
        <title>The Global Catalogue of Microorganisms (GCM) 10K type strain sequencing project: providing services to taxonomists for standard genome sequencing and annotation.</title>
        <authorList>
            <consortium name="The Broad Institute Genomics Platform"/>
            <consortium name="The Broad Institute Genome Sequencing Center for Infectious Disease"/>
            <person name="Wu L."/>
            <person name="Ma J."/>
        </authorList>
    </citation>
    <scope>NUCLEOTIDE SEQUENCE [LARGE SCALE GENOMIC DNA]</scope>
    <source>
        <strain evidence="3">JCM 18531</strain>
    </source>
</reference>
<protein>
    <recommendedName>
        <fullName evidence="4">Secreted protein</fullName>
    </recommendedName>
</protein>
<name>A0ABP8XFM5_9ACTN</name>
<dbReference type="Proteomes" id="UP001499974">
    <property type="component" value="Unassembled WGS sequence"/>
</dbReference>
<evidence type="ECO:0000313" key="3">
    <source>
        <dbReference type="Proteomes" id="UP001499974"/>
    </source>
</evidence>
<keyword evidence="3" id="KW-1185">Reference proteome</keyword>
<evidence type="ECO:0000313" key="2">
    <source>
        <dbReference type="EMBL" id="GAA4706537.1"/>
    </source>
</evidence>
<gene>
    <name evidence="2" type="ORF">GCM10023349_25840</name>
</gene>
<proteinExistence type="predicted"/>
<keyword evidence="1" id="KW-0732">Signal</keyword>
<feature type="signal peptide" evidence="1">
    <location>
        <begin position="1"/>
        <end position="19"/>
    </location>
</feature>
<comment type="caution">
    <text evidence="2">The sequence shown here is derived from an EMBL/GenBank/DDBJ whole genome shotgun (WGS) entry which is preliminary data.</text>
</comment>
<sequence>MLLVLALLGAVLAPHSATALPAPDAPKAGQAVYYNLGTPEVRPKRIFTAYSSAAYLDKLKWKHWGTRKAVGRGILVSDCASCSPPARRKVTIRLTGFVRCDQDPTLRTYRRAIAVVSKPDEGETSTRWKLFAGCP</sequence>
<dbReference type="EMBL" id="BAABKM010000002">
    <property type="protein sequence ID" value="GAA4706537.1"/>
    <property type="molecule type" value="Genomic_DNA"/>
</dbReference>
<evidence type="ECO:0008006" key="4">
    <source>
        <dbReference type="Google" id="ProtNLM"/>
    </source>
</evidence>
<evidence type="ECO:0000256" key="1">
    <source>
        <dbReference type="SAM" id="SignalP"/>
    </source>
</evidence>
<organism evidence="2 3">
    <name type="scientific">Nocardioides conyzicola</name>
    <dbReference type="NCBI Taxonomy" id="1651781"/>
    <lineage>
        <taxon>Bacteria</taxon>
        <taxon>Bacillati</taxon>
        <taxon>Actinomycetota</taxon>
        <taxon>Actinomycetes</taxon>
        <taxon>Propionibacteriales</taxon>
        <taxon>Nocardioidaceae</taxon>
        <taxon>Nocardioides</taxon>
    </lineage>
</organism>
<accession>A0ABP8XFM5</accession>
<feature type="chain" id="PRO_5046456200" description="Secreted protein" evidence="1">
    <location>
        <begin position="20"/>
        <end position="135"/>
    </location>
</feature>